<dbReference type="Proteomes" id="UP000477651">
    <property type="component" value="Unassembled WGS sequence"/>
</dbReference>
<feature type="domain" description="Hda lid" evidence="1">
    <location>
        <begin position="157"/>
        <end position="220"/>
    </location>
</feature>
<proteinExistence type="predicted"/>
<evidence type="ECO:0000313" key="2">
    <source>
        <dbReference type="EMBL" id="NEN75834.1"/>
    </source>
</evidence>
<reference evidence="2 3" key="1">
    <citation type="submission" date="2020-02" db="EMBL/GenBank/DDBJ databases">
        <title>Pelistega sp. NLN82 were isolated from wild rodents of the Hainan Island.</title>
        <authorList>
            <person name="Niu N."/>
            <person name="Zhou J."/>
        </authorList>
    </citation>
    <scope>NUCLEOTIDE SEQUENCE [LARGE SCALE GENOMIC DNA]</scope>
    <source>
        <strain evidence="2 3">NLN82</strain>
    </source>
</reference>
<dbReference type="Gene3D" id="3.40.50.300">
    <property type="entry name" value="P-loop containing nucleotide triphosphate hydrolases"/>
    <property type="match status" value="1"/>
</dbReference>
<evidence type="ECO:0000313" key="3">
    <source>
        <dbReference type="Proteomes" id="UP000477651"/>
    </source>
</evidence>
<accession>A0A6L9Y7Q2</accession>
<comment type="caution">
    <text evidence="2">The sequence shown here is derived from an EMBL/GenBank/DDBJ whole genome shotgun (WGS) entry which is preliminary data.</text>
</comment>
<protein>
    <recommendedName>
        <fullName evidence="1">Hda lid domain-containing protein</fullName>
    </recommendedName>
</protein>
<dbReference type="GO" id="GO:0005886">
    <property type="term" value="C:plasma membrane"/>
    <property type="evidence" value="ECO:0007669"/>
    <property type="project" value="TreeGrafter"/>
</dbReference>
<dbReference type="RefSeq" id="WP_163764417.1">
    <property type="nucleotide sequence ID" value="NZ_JAAGYR010000009.1"/>
</dbReference>
<dbReference type="InterPro" id="IPR027417">
    <property type="entry name" value="P-loop_NTPase"/>
</dbReference>
<name>A0A6L9Y7Q2_9BURK</name>
<organism evidence="2 3">
    <name type="scientific">Pelistega ratti</name>
    <dbReference type="NCBI Taxonomy" id="2652177"/>
    <lineage>
        <taxon>Bacteria</taxon>
        <taxon>Pseudomonadati</taxon>
        <taxon>Pseudomonadota</taxon>
        <taxon>Betaproteobacteria</taxon>
        <taxon>Burkholderiales</taxon>
        <taxon>Alcaligenaceae</taxon>
        <taxon>Pelistega</taxon>
    </lineage>
</organism>
<dbReference type="GO" id="GO:0003688">
    <property type="term" value="F:DNA replication origin binding"/>
    <property type="evidence" value="ECO:0007669"/>
    <property type="project" value="TreeGrafter"/>
</dbReference>
<sequence length="228" mass="26278">MKEQLFLTSLLIKPNPSFDNFVLGENQEVVFILQNLSAGQAVYLWGEVGSGKSHLLHSLMTEHTHLFTSSSFPHQQHDMPPIIAGDYVLIDDVQDFSDEQKEVLFNLYNEWQARKAKDNAFTIVSTGNLPPLQMQMREDLRNRLGWGMVYALHTLNDEDSKNALKKRADEKGFTLSDDVLQWIFTYCPRDMRTLFALLEALDEYSLSQKRPITIPLIKNLIQSQEIFQ</sequence>
<dbReference type="PANTHER" id="PTHR30050">
    <property type="entry name" value="CHROMOSOMAL REPLICATION INITIATOR PROTEIN DNAA"/>
    <property type="match status" value="1"/>
</dbReference>
<dbReference type="Pfam" id="PF22688">
    <property type="entry name" value="Hda_lid"/>
    <property type="match status" value="1"/>
</dbReference>
<keyword evidence="3" id="KW-1185">Reference proteome</keyword>
<evidence type="ECO:0000259" key="1">
    <source>
        <dbReference type="Pfam" id="PF22688"/>
    </source>
</evidence>
<dbReference type="InterPro" id="IPR055199">
    <property type="entry name" value="Hda_lid"/>
</dbReference>
<dbReference type="EMBL" id="JAAGYR010000009">
    <property type="protein sequence ID" value="NEN75834.1"/>
    <property type="molecule type" value="Genomic_DNA"/>
</dbReference>
<dbReference type="GO" id="GO:0006270">
    <property type="term" value="P:DNA replication initiation"/>
    <property type="evidence" value="ECO:0007669"/>
    <property type="project" value="TreeGrafter"/>
</dbReference>
<dbReference type="SUPFAM" id="SSF52540">
    <property type="entry name" value="P-loop containing nucleoside triphosphate hydrolases"/>
    <property type="match status" value="1"/>
</dbReference>
<gene>
    <name evidence="2" type="ORF">F9B74_05780</name>
</gene>
<dbReference type="Gene3D" id="1.10.8.60">
    <property type="match status" value="1"/>
</dbReference>
<dbReference type="AlphaFoldDB" id="A0A6L9Y7Q2"/>
<dbReference type="PANTHER" id="PTHR30050:SF5">
    <property type="entry name" value="DNAA REGULATORY INACTIVATOR HDA"/>
    <property type="match status" value="1"/>
</dbReference>